<evidence type="ECO:0000256" key="10">
    <source>
        <dbReference type="ARBA" id="ARBA00022982"/>
    </source>
</evidence>
<dbReference type="PRINTS" id="PR01436">
    <property type="entry name" value="NADHDHGNASE2"/>
</dbReference>
<keyword evidence="12 17" id="KW-0520">NAD</keyword>
<dbReference type="GO" id="GO:0006120">
    <property type="term" value="P:mitochondrial electron transport, NADH to ubiquinone"/>
    <property type="evidence" value="ECO:0007669"/>
    <property type="project" value="InterPro"/>
</dbReference>
<keyword evidence="8 17" id="KW-0999">Mitochondrion inner membrane</keyword>
<dbReference type="InterPro" id="IPR050175">
    <property type="entry name" value="Complex_I_Subunit_2"/>
</dbReference>
<dbReference type="Pfam" id="PF00361">
    <property type="entry name" value="Proton_antipo_M"/>
    <property type="match status" value="1"/>
</dbReference>
<dbReference type="EMBL" id="MW408700">
    <property type="protein sequence ID" value="QRC77964.1"/>
    <property type="molecule type" value="Genomic_DNA"/>
</dbReference>
<evidence type="ECO:0000256" key="9">
    <source>
        <dbReference type="ARBA" id="ARBA00022967"/>
    </source>
</evidence>
<dbReference type="AlphaFoldDB" id="A0A888YT12"/>
<sequence>MSPTLLFTLLFALGLGTTTTFASSHWFLAWMGLEINTLAILPLMAQSSSPRAVEAALKYFLTQAAAAATLLFAALSNAWCSGQWDIQNMTHPVPVTLLTLAIGFKLGLAPMHIWLSEVMQGLSLNTGLVLATWQKLAPLSLLVQIHHASPQLLIMLGFASILIGGWGGLNQIQVRKILAYSSIAHLGWMVLVLPFSTALTGLALLTYITMTSSTFLVFKYANAININSLASSWSKVSTLAAFMPLILFSLGGLPPLSGFMPKWLILQELAKQNLAPIATLAALAALLSLFFYLRLAYAFTLTIPPNIMTNSLSWHFQPSQAAFPLAIFIMMALALLPLTPSIMALLI</sequence>
<feature type="transmembrane region" description="Helical" evidence="17">
    <location>
        <begin position="190"/>
        <end position="218"/>
    </location>
</feature>
<dbReference type="InterPro" id="IPR010933">
    <property type="entry name" value="NADH_DH_su2_C"/>
</dbReference>
<evidence type="ECO:0000256" key="14">
    <source>
        <dbReference type="ARBA" id="ARBA00023128"/>
    </source>
</evidence>
<evidence type="ECO:0000256" key="11">
    <source>
        <dbReference type="ARBA" id="ARBA00022989"/>
    </source>
</evidence>
<comment type="subcellular location">
    <subcellularLocation>
        <location evidence="1 17">Mitochondrion inner membrane</location>
        <topology evidence="1 17">Multi-pass membrane protein</topology>
    </subcellularLocation>
</comment>
<evidence type="ECO:0000256" key="8">
    <source>
        <dbReference type="ARBA" id="ARBA00022792"/>
    </source>
</evidence>
<evidence type="ECO:0000256" key="2">
    <source>
        <dbReference type="ARBA" id="ARBA00007012"/>
    </source>
</evidence>
<feature type="domain" description="NADH dehydrogenase subunit 2 C-terminal" evidence="20">
    <location>
        <begin position="289"/>
        <end position="342"/>
    </location>
</feature>
<evidence type="ECO:0000256" key="7">
    <source>
        <dbReference type="ARBA" id="ARBA00022692"/>
    </source>
</evidence>
<feature type="transmembrane region" description="Helical" evidence="17">
    <location>
        <begin position="56"/>
        <end position="75"/>
    </location>
</feature>
<evidence type="ECO:0000256" key="1">
    <source>
        <dbReference type="ARBA" id="ARBA00004448"/>
    </source>
</evidence>
<dbReference type="EC" id="7.1.1.2" evidence="3 17"/>
<proteinExistence type="inferred from homology"/>
<comment type="catalytic activity">
    <reaction evidence="16 17">
        <text>a ubiquinone + NADH + 5 H(+)(in) = a ubiquinol + NAD(+) + 4 H(+)(out)</text>
        <dbReference type="Rhea" id="RHEA:29091"/>
        <dbReference type="Rhea" id="RHEA-COMP:9565"/>
        <dbReference type="Rhea" id="RHEA-COMP:9566"/>
        <dbReference type="ChEBI" id="CHEBI:15378"/>
        <dbReference type="ChEBI" id="CHEBI:16389"/>
        <dbReference type="ChEBI" id="CHEBI:17976"/>
        <dbReference type="ChEBI" id="CHEBI:57540"/>
        <dbReference type="ChEBI" id="CHEBI:57945"/>
        <dbReference type="EC" id="7.1.1.2"/>
    </reaction>
</comment>
<keyword evidence="7 17" id="KW-0812">Transmembrane</keyword>
<feature type="transmembrane region" description="Helical" evidence="17">
    <location>
        <begin position="95"/>
        <end position="115"/>
    </location>
</feature>
<geneLocation type="mitochondrion" evidence="21"/>
<keyword evidence="14 17" id="KW-0496">Mitochondrion</keyword>
<feature type="transmembrane region" description="Helical" evidence="17">
    <location>
        <begin position="321"/>
        <end position="346"/>
    </location>
</feature>
<evidence type="ECO:0000256" key="15">
    <source>
        <dbReference type="ARBA" id="ARBA00023136"/>
    </source>
</evidence>
<gene>
    <name evidence="21" type="primary">ND2</name>
</gene>
<feature type="transmembrane region" description="Helical" evidence="17">
    <location>
        <begin position="152"/>
        <end position="169"/>
    </location>
</feature>
<reference evidence="21" key="1">
    <citation type="submission" date="2020-12" db="EMBL/GenBank/DDBJ databases">
        <authorList>
            <person name="Do T.D."/>
            <person name="Kim C.-B."/>
        </authorList>
    </citation>
    <scope>NUCLEOTIDE SEQUENCE</scope>
</reference>
<evidence type="ECO:0000256" key="5">
    <source>
        <dbReference type="ARBA" id="ARBA00022448"/>
    </source>
</evidence>
<feature type="transmembrane region" description="Helical" evidence="17">
    <location>
        <begin position="277"/>
        <end position="301"/>
    </location>
</feature>
<dbReference type="InterPro" id="IPR003917">
    <property type="entry name" value="NADH_UbQ_OxRdtase_chain2"/>
</dbReference>
<name>A0A888YT12_9TELE</name>
<keyword evidence="11 17" id="KW-1133">Transmembrane helix</keyword>
<evidence type="ECO:0000256" key="16">
    <source>
        <dbReference type="ARBA" id="ARBA00049551"/>
    </source>
</evidence>
<evidence type="ECO:0000259" key="20">
    <source>
        <dbReference type="Pfam" id="PF06444"/>
    </source>
</evidence>
<evidence type="ECO:0000259" key="19">
    <source>
        <dbReference type="Pfam" id="PF00361"/>
    </source>
</evidence>
<feature type="transmembrane region" description="Helical" evidence="17">
    <location>
        <begin position="238"/>
        <end position="256"/>
    </location>
</feature>
<dbReference type="GO" id="GO:0008137">
    <property type="term" value="F:NADH dehydrogenase (ubiquinone) activity"/>
    <property type="evidence" value="ECO:0007669"/>
    <property type="project" value="UniProtKB-EC"/>
</dbReference>
<evidence type="ECO:0000256" key="12">
    <source>
        <dbReference type="ARBA" id="ARBA00023027"/>
    </source>
</evidence>
<keyword evidence="6 17" id="KW-0679">Respiratory chain</keyword>
<dbReference type="Pfam" id="PF06444">
    <property type="entry name" value="NADH_dehy_S2_C"/>
    <property type="match status" value="1"/>
</dbReference>
<dbReference type="PANTHER" id="PTHR46552:SF1">
    <property type="entry name" value="NADH-UBIQUINONE OXIDOREDUCTASE CHAIN 2"/>
    <property type="match status" value="1"/>
</dbReference>
<accession>A0A888YT12</accession>
<evidence type="ECO:0000256" key="4">
    <source>
        <dbReference type="ARBA" id="ARBA00021008"/>
    </source>
</evidence>
<keyword evidence="5" id="KW-0813">Transport</keyword>
<evidence type="ECO:0000313" key="21">
    <source>
        <dbReference type="EMBL" id="QRC77964.1"/>
    </source>
</evidence>
<organism evidence="21">
    <name type="scientific">Pennahia aneus</name>
    <name type="common">bigeye croaker</name>
    <dbReference type="NCBI Taxonomy" id="3051908"/>
    <lineage>
        <taxon>Eukaryota</taxon>
        <taxon>Metazoa</taxon>
        <taxon>Chordata</taxon>
        <taxon>Craniata</taxon>
        <taxon>Vertebrata</taxon>
        <taxon>Euteleostomi</taxon>
        <taxon>Actinopterygii</taxon>
        <taxon>Neopterygii</taxon>
        <taxon>Teleostei</taxon>
        <taxon>Neoteleostei</taxon>
        <taxon>Acanthomorphata</taxon>
        <taxon>Eupercaria</taxon>
        <taxon>Sciaenidae</taxon>
        <taxon>Pennahia</taxon>
    </lineage>
</organism>
<keyword evidence="9 17" id="KW-1278">Translocase</keyword>
<dbReference type="PANTHER" id="PTHR46552">
    <property type="entry name" value="NADH-UBIQUINONE OXIDOREDUCTASE CHAIN 2"/>
    <property type="match status" value="1"/>
</dbReference>
<feature type="signal peptide" evidence="18">
    <location>
        <begin position="1"/>
        <end position="22"/>
    </location>
</feature>
<evidence type="ECO:0000256" key="18">
    <source>
        <dbReference type="SAM" id="SignalP"/>
    </source>
</evidence>
<feature type="domain" description="NADH:quinone oxidoreductase/Mrp antiporter transmembrane" evidence="19">
    <location>
        <begin position="23"/>
        <end position="287"/>
    </location>
</feature>
<keyword evidence="18" id="KW-0732">Signal</keyword>
<comment type="similarity">
    <text evidence="2 17">Belongs to the complex I subunit 2 family.</text>
</comment>
<keyword evidence="13 17" id="KW-0830">Ubiquinone</keyword>
<protein>
    <recommendedName>
        <fullName evidence="4 17">NADH-ubiquinone oxidoreductase chain 2</fullName>
        <ecNumber evidence="3 17">7.1.1.2</ecNumber>
    </recommendedName>
</protein>
<feature type="chain" id="PRO_5038009801" description="NADH-ubiquinone oxidoreductase chain 2" evidence="18">
    <location>
        <begin position="23"/>
        <end position="347"/>
    </location>
</feature>
<evidence type="ECO:0000256" key="13">
    <source>
        <dbReference type="ARBA" id="ARBA00023075"/>
    </source>
</evidence>
<evidence type="ECO:0000256" key="17">
    <source>
        <dbReference type="RuleBase" id="RU003403"/>
    </source>
</evidence>
<keyword evidence="10 17" id="KW-0249">Electron transport</keyword>
<dbReference type="InterPro" id="IPR001750">
    <property type="entry name" value="ND/Mrp_TM"/>
</dbReference>
<keyword evidence="15 17" id="KW-0472">Membrane</keyword>
<dbReference type="GO" id="GO:0005743">
    <property type="term" value="C:mitochondrial inner membrane"/>
    <property type="evidence" value="ECO:0007669"/>
    <property type="project" value="UniProtKB-SubCell"/>
</dbReference>
<comment type="function">
    <text evidence="17">Core subunit of the mitochondrial membrane respiratory chain NADH dehydrogenase (Complex I) which catalyzes electron transfer from NADH through the respiratory chain, using ubiquinone as an electron acceptor. Essential for the catalytic activity and assembly of complex I.</text>
</comment>
<evidence type="ECO:0000256" key="6">
    <source>
        <dbReference type="ARBA" id="ARBA00022660"/>
    </source>
</evidence>
<evidence type="ECO:0000256" key="3">
    <source>
        <dbReference type="ARBA" id="ARBA00012944"/>
    </source>
</evidence>